<proteinExistence type="predicted"/>
<organism evidence="1 2">
    <name type="scientific">Actinomadura pelletieri DSM 43383</name>
    <dbReference type="NCBI Taxonomy" id="1120940"/>
    <lineage>
        <taxon>Bacteria</taxon>
        <taxon>Bacillati</taxon>
        <taxon>Actinomycetota</taxon>
        <taxon>Actinomycetes</taxon>
        <taxon>Streptosporangiales</taxon>
        <taxon>Thermomonosporaceae</taxon>
        <taxon>Actinomadura</taxon>
    </lineage>
</organism>
<name>A0A495R0L1_9ACTN</name>
<protein>
    <submittedName>
        <fullName evidence="1">Uncharacterized protein</fullName>
    </submittedName>
</protein>
<comment type="caution">
    <text evidence="1">The sequence shown here is derived from an EMBL/GenBank/DDBJ whole genome shotgun (WGS) entry which is preliminary data.</text>
</comment>
<evidence type="ECO:0000313" key="1">
    <source>
        <dbReference type="EMBL" id="RKS79754.1"/>
    </source>
</evidence>
<gene>
    <name evidence="1" type="ORF">BZB76_1233</name>
</gene>
<dbReference type="EMBL" id="RBWU01000001">
    <property type="protein sequence ID" value="RKS79754.1"/>
    <property type="molecule type" value="Genomic_DNA"/>
</dbReference>
<evidence type="ECO:0000313" key="2">
    <source>
        <dbReference type="Proteomes" id="UP000274601"/>
    </source>
</evidence>
<sequence>MFGYKRHDLPAKLISGDVTSVLIRGDQSELFTTIPVYLLTRFRAIR</sequence>
<dbReference type="Proteomes" id="UP000274601">
    <property type="component" value="Unassembled WGS sequence"/>
</dbReference>
<dbReference type="AlphaFoldDB" id="A0A495R0L1"/>
<keyword evidence="2" id="KW-1185">Reference proteome</keyword>
<reference evidence="1 2" key="1">
    <citation type="submission" date="2018-10" db="EMBL/GenBank/DDBJ databases">
        <title>Genomic Encyclopedia of Archaeal and Bacterial Type Strains, Phase II (KMG-II): from individual species to whole genera.</title>
        <authorList>
            <person name="Goeker M."/>
        </authorList>
    </citation>
    <scope>NUCLEOTIDE SEQUENCE [LARGE SCALE GENOMIC DNA]</scope>
    <source>
        <strain evidence="1 2">DSM 43383</strain>
    </source>
</reference>
<accession>A0A495R0L1</accession>